<gene>
    <name evidence="1" type="ORF">PHET_01527</name>
</gene>
<name>A0A8J4T5I9_9TREM</name>
<reference evidence="1" key="1">
    <citation type="submission" date="2019-05" db="EMBL/GenBank/DDBJ databases">
        <title>Annotation for the trematode Paragonimus heterotremus.</title>
        <authorList>
            <person name="Choi Y.-J."/>
        </authorList>
    </citation>
    <scope>NUCLEOTIDE SEQUENCE</scope>
    <source>
        <strain evidence="1">LC</strain>
    </source>
</reference>
<organism evidence="1 2">
    <name type="scientific">Paragonimus heterotremus</name>
    <dbReference type="NCBI Taxonomy" id="100268"/>
    <lineage>
        <taxon>Eukaryota</taxon>
        <taxon>Metazoa</taxon>
        <taxon>Spiralia</taxon>
        <taxon>Lophotrochozoa</taxon>
        <taxon>Platyhelminthes</taxon>
        <taxon>Trematoda</taxon>
        <taxon>Digenea</taxon>
        <taxon>Plagiorchiida</taxon>
        <taxon>Troglotremata</taxon>
        <taxon>Troglotrematidae</taxon>
        <taxon>Paragonimus</taxon>
    </lineage>
</organism>
<dbReference type="EMBL" id="LUCH01000486">
    <property type="protein sequence ID" value="KAF5405020.1"/>
    <property type="molecule type" value="Genomic_DNA"/>
</dbReference>
<comment type="caution">
    <text evidence="1">The sequence shown here is derived from an EMBL/GenBank/DDBJ whole genome shotgun (WGS) entry which is preliminary data.</text>
</comment>
<sequence>MINVGVFLQPKFSGAAYAYMTAMSLADAITLLNNLPSGLLSYGGNCEHSNTGKSFLAGFTGLPEPNYLEWVAASYK</sequence>
<proteinExistence type="predicted"/>
<dbReference type="Proteomes" id="UP000748531">
    <property type="component" value="Unassembled WGS sequence"/>
</dbReference>
<evidence type="ECO:0000313" key="2">
    <source>
        <dbReference type="Proteomes" id="UP000748531"/>
    </source>
</evidence>
<accession>A0A8J4T5I9</accession>
<keyword evidence="2" id="KW-1185">Reference proteome</keyword>
<evidence type="ECO:0000313" key="1">
    <source>
        <dbReference type="EMBL" id="KAF5405020.1"/>
    </source>
</evidence>
<dbReference type="OrthoDB" id="10033446at2759"/>
<dbReference type="AlphaFoldDB" id="A0A8J4T5I9"/>
<protein>
    <submittedName>
        <fullName evidence="1">Uncharacterized protein</fullName>
    </submittedName>
</protein>